<name>A0A1I2EXR7_9GAMM</name>
<dbReference type="EMBL" id="FONH01000005">
    <property type="protein sequence ID" value="SFE97417.1"/>
    <property type="molecule type" value="Genomic_DNA"/>
</dbReference>
<dbReference type="RefSeq" id="WP_051548369.1">
    <property type="nucleotide sequence ID" value="NZ_FONH01000005.1"/>
</dbReference>
<reference evidence="3" key="1">
    <citation type="submission" date="2016-10" db="EMBL/GenBank/DDBJ databases">
        <authorList>
            <person name="Varghese N."/>
            <person name="Submissions S."/>
        </authorList>
    </citation>
    <scope>NUCLEOTIDE SEQUENCE [LARGE SCALE GENOMIC DNA]</scope>
    <source>
        <strain evidence="3">UNC178MFTsu3.1</strain>
    </source>
</reference>
<evidence type="ECO:0000313" key="3">
    <source>
        <dbReference type="Proteomes" id="UP000199477"/>
    </source>
</evidence>
<gene>
    <name evidence="2" type="ORF">SAMN02799615_02136</name>
</gene>
<keyword evidence="1" id="KW-1133">Transmembrane helix</keyword>
<evidence type="ECO:0000256" key="1">
    <source>
        <dbReference type="SAM" id="Phobius"/>
    </source>
</evidence>
<keyword evidence="3" id="KW-1185">Reference proteome</keyword>
<proteinExistence type="predicted"/>
<evidence type="ECO:0008006" key="4">
    <source>
        <dbReference type="Google" id="ProtNLM"/>
    </source>
</evidence>
<protein>
    <recommendedName>
        <fullName evidence="4">Helix-turn-helix domain-containing protein</fullName>
    </recommendedName>
</protein>
<accession>A0A1I2EXR7</accession>
<organism evidence="2 3">
    <name type="scientific">Dyella marensis</name>
    <dbReference type="NCBI Taxonomy" id="500610"/>
    <lineage>
        <taxon>Bacteria</taxon>
        <taxon>Pseudomonadati</taxon>
        <taxon>Pseudomonadota</taxon>
        <taxon>Gammaproteobacteria</taxon>
        <taxon>Lysobacterales</taxon>
        <taxon>Rhodanobacteraceae</taxon>
        <taxon>Dyella</taxon>
    </lineage>
</organism>
<dbReference type="AlphaFoldDB" id="A0A1I2EXR7"/>
<dbReference type="Proteomes" id="UP000199477">
    <property type="component" value="Unassembled WGS sequence"/>
</dbReference>
<sequence length="106" mass="12025">MLTAMMLRAQRAIVHRFEEAGATSTESARGAEELKLTPGIAWYQLVERGVLRCPGEGRYFLDRERWELVSSRRRHHAWVMVVAVVALLLLLFWLRTAGGLGHQLGP</sequence>
<keyword evidence="1" id="KW-0472">Membrane</keyword>
<keyword evidence="1" id="KW-0812">Transmembrane</keyword>
<evidence type="ECO:0000313" key="2">
    <source>
        <dbReference type="EMBL" id="SFE97417.1"/>
    </source>
</evidence>
<feature type="transmembrane region" description="Helical" evidence="1">
    <location>
        <begin position="77"/>
        <end position="94"/>
    </location>
</feature>